<keyword evidence="11" id="KW-1133">Transmembrane helix</keyword>
<dbReference type="PANTHER" id="PTHR33021:SF289">
    <property type="entry name" value="EARLY NODULIN-LIKE PROTEIN 5-RELATED"/>
    <property type="match status" value="1"/>
</dbReference>
<evidence type="ECO:0000313" key="14">
    <source>
        <dbReference type="Proteomes" id="UP001161247"/>
    </source>
</evidence>
<dbReference type="Gene3D" id="2.60.40.420">
    <property type="entry name" value="Cupredoxins - blue copper proteins"/>
    <property type="match status" value="1"/>
</dbReference>
<dbReference type="EMBL" id="OX459124">
    <property type="protein sequence ID" value="CAI9113467.1"/>
    <property type="molecule type" value="Genomic_DNA"/>
</dbReference>
<evidence type="ECO:0000256" key="7">
    <source>
        <dbReference type="ARBA" id="ARBA00023157"/>
    </source>
</evidence>
<evidence type="ECO:0000256" key="1">
    <source>
        <dbReference type="ARBA" id="ARBA00004609"/>
    </source>
</evidence>
<dbReference type="Pfam" id="PF02298">
    <property type="entry name" value="Cu_bind_like"/>
    <property type="match status" value="1"/>
</dbReference>
<keyword evidence="4" id="KW-0479">Metal-binding</keyword>
<feature type="transmembrane region" description="Helical" evidence="11">
    <location>
        <begin position="12"/>
        <end position="33"/>
    </location>
</feature>
<evidence type="ECO:0000256" key="9">
    <source>
        <dbReference type="ARBA" id="ARBA00023288"/>
    </source>
</evidence>
<keyword evidence="5" id="KW-0732">Signal</keyword>
<evidence type="ECO:0000256" key="6">
    <source>
        <dbReference type="ARBA" id="ARBA00023136"/>
    </source>
</evidence>
<dbReference type="InterPro" id="IPR039391">
    <property type="entry name" value="Phytocyanin-like"/>
</dbReference>
<feature type="domain" description="Phytocyanin" evidence="12">
    <location>
        <begin position="31"/>
        <end position="133"/>
    </location>
</feature>
<evidence type="ECO:0000259" key="12">
    <source>
        <dbReference type="PROSITE" id="PS51485"/>
    </source>
</evidence>
<keyword evidence="3" id="KW-0336">GPI-anchor</keyword>
<name>A0AAV1E2D1_OLDCO</name>
<dbReference type="CDD" id="cd11019">
    <property type="entry name" value="OsENODL1_like"/>
    <property type="match status" value="1"/>
</dbReference>
<evidence type="ECO:0000256" key="10">
    <source>
        <dbReference type="ARBA" id="ARBA00035011"/>
    </source>
</evidence>
<dbReference type="GO" id="GO:0098552">
    <property type="term" value="C:side of membrane"/>
    <property type="evidence" value="ECO:0007669"/>
    <property type="project" value="UniProtKB-KW"/>
</dbReference>
<organism evidence="13 14">
    <name type="scientific">Oldenlandia corymbosa var. corymbosa</name>
    <dbReference type="NCBI Taxonomy" id="529605"/>
    <lineage>
        <taxon>Eukaryota</taxon>
        <taxon>Viridiplantae</taxon>
        <taxon>Streptophyta</taxon>
        <taxon>Embryophyta</taxon>
        <taxon>Tracheophyta</taxon>
        <taxon>Spermatophyta</taxon>
        <taxon>Magnoliopsida</taxon>
        <taxon>eudicotyledons</taxon>
        <taxon>Gunneridae</taxon>
        <taxon>Pentapetalae</taxon>
        <taxon>asterids</taxon>
        <taxon>lamiids</taxon>
        <taxon>Gentianales</taxon>
        <taxon>Rubiaceae</taxon>
        <taxon>Rubioideae</taxon>
        <taxon>Spermacoceae</taxon>
        <taxon>Hedyotis-Oldenlandia complex</taxon>
        <taxon>Oldenlandia</taxon>
    </lineage>
</organism>
<dbReference type="PANTHER" id="PTHR33021">
    <property type="entry name" value="BLUE COPPER PROTEIN"/>
    <property type="match status" value="1"/>
</dbReference>
<keyword evidence="2" id="KW-1003">Cell membrane</keyword>
<keyword evidence="6 11" id="KW-0472">Membrane</keyword>
<keyword evidence="11" id="KW-0812">Transmembrane</keyword>
<dbReference type="GO" id="GO:0046872">
    <property type="term" value="F:metal ion binding"/>
    <property type="evidence" value="ECO:0007669"/>
    <property type="project" value="UniProtKB-KW"/>
</dbReference>
<dbReference type="GO" id="GO:0005886">
    <property type="term" value="C:plasma membrane"/>
    <property type="evidence" value="ECO:0007669"/>
    <property type="project" value="UniProtKB-SubCell"/>
</dbReference>
<dbReference type="InterPro" id="IPR033138">
    <property type="entry name" value="Cu_oxidase_CS"/>
</dbReference>
<keyword evidence="7" id="KW-1015">Disulfide bond</keyword>
<reference evidence="13" key="1">
    <citation type="submission" date="2023-03" db="EMBL/GenBank/DDBJ databases">
        <authorList>
            <person name="Julca I."/>
        </authorList>
    </citation>
    <scope>NUCLEOTIDE SEQUENCE</scope>
</reference>
<evidence type="ECO:0000256" key="4">
    <source>
        <dbReference type="ARBA" id="ARBA00022723"/>
    </source>
</evidence>
<proteinExistence type="inferred from homology"/>
<evidence type="ECO:0000313" key="13">
    <source>
        <dbReference type="EMBL" id="CAI9113467.1"/>
    </source>
</evidence>
<dbReference type="Proteomes" id="UP001161247">
    <property type="component" value="Chromosome 7"/>
</dbReference>
<dbReference type="InterPro" id="IPR041846">
    <property type="entry name" value="ENL_dom"/>
</dbReference>
<evidence type="ECO:0000256" key="8">
    <source>
        <dbReference type="ARBA" id="ARBA00023180"/>
    </source>
</evidence>
<evidence type="ECO:0000256" key="3">
    <source>
        <dbReference type="ARBA" id="ARBA00022622"/>
    </source>
</evidence>
<evidence type="ECO:0000256" key="2">
    <source>
        <dbReference type="ARBA" id="ARBA00022475"/>
    </source>
</evidence>
<dbReference type="PROSITE" id="PS51485">
    <property type="entry name" value="PHYTOCYANIN"/>
    <property type="match status" value="1"/>
</dbReference>
<comment type="similarity">
    <text evidence="10">Belongs to the early nodulin-like (ENODL) family.</text>
</comment>
<keyword evidence="9" id="KW-0449">Lipoprotein</keyword>
<protein>
    <submittedName>
        <fullName evidence="13">OLC1v1014075C1</fullName>
    </submittedName>
</protein>
<keyword evidence="8" id="KW-0325">Glycoprotein</keyword>
<dbReference type="InterPro" id="IPR008972">
    <property type="entry name" value="Cupredoxin"/>
</dbReference>
<sequence length="178" mass="19974">MGSFKGFSSVSIFMIIITFFFCMQFCTVLSVNFEVGAKDGWAIPPSKNQDLYNDWASKNRFQVNDTLHFTYNKDSVLVVTQEEYKKCHSDHPLFYSNDGSTEYTLDRSGFFYFISGVSGHCDKGLKMIIKVMEEKESLPPQSANETSKKKSSSADFPVSASFSVSVGMIFIFALFGAV</sequence>
<keyword evidence="14" id="KW-1185">Reference proteome</keyword>
<accession>A0AAV1E2D1</accession>
<dbReference type="SUPFAM" id="SSF49503">
    <property type="entry name" value="Cupredoxins"/>
    <property type="match status" value="1"/>
</dbReference>
<evidence type="ECO:0000256" key="5">
    <source>
        <dbReference type="ARBA" id="ARBA00022729"/>
    </source>
</evidence>
<gene>
    <name evidence="13" type="ORF">OLC1_LOCUS20479</name>
</gene>
<dbReference type="PROSITE" id="PS00079">
    <property type="entry name" value="MULTICOPPER_OXIDASE1"/>
    <property type="match status" value="1"/>
</dbReference>
<dbReference type="InterPro" id="IPR003245">
    <property type="entry name" value="Phytocyanin_dom"/>
</dbReference>
<dbReference type="AlphaFoldDB" id="A0AAV1E2D1"/>
<feature type="transmembrane region" description="Helical" evidence="11">
    <location>
        <begin position="156"/>
        <end position="177"/>
    </location>
</feature>
<evidence type="ECO:0000256" key="11">
    <source>
        <dbReference type="SAM" id="Phobius"/>
    </source>
</evidence>
<dbReference type="GO" id="GO:0009055">
    <property type="term" value="F:electron transfer activity"/>
    <property type="evidence" value="ECO:0007669"/>
    <property type="project" value="InterPro"/>
</dbReference>
<dbReference type="FunFam" id="2.60.40.420:FF:000010">
    <property type="entry name" value="Early nodulin-like protein 1"/>
    <property type="match status" value="1"/>
</dbReference>
<comment type="subcellular location">
    <subcellularLocation>
        <location evidence="1">Cell membrane</location>
        <topology evidence="1">Lipid-anchor</topology>
        <topology evidence="1">GPI-anchor</topology>
    </subcellularLocation>
</comment>